<evidence type="ECO:0000256" key="1">
    <source>
        <dbReference type="ARBA" id="ARBA00022741"/>
    </source>
</evidence>
<dbReference type="InterPro" id="IPR050206">
    <property type="entry name" value="FtsK/SpoIIIE/SftA"/>
</dbReference>
<feature type="transmembrane region" description="Helical" evidence="6">
    <location>
        <begin position="49"/>
        <end position="70"/>
    </location>
</feature>
<proteinExistence type="predicted"/>
<organism evidence="9 10">
    <name type="scientific">Agrococcus casei LMG 22410</name>
    <dbReference type="NCBI Taxonomy" id="1255656"/>
    <lineage>
        <taxon>Bacteria</taxon>
        <taxon>Bacillati</taxon>
        <taxon>Actinomycetota</taxon>
        <taxon>Actinomycetes</taxon>
        <taxon>Micrococcales</taxon>
        <taxon>Microbacteriaceae</taxon>
        <taxon>Agrococcus</taxon>
    </lineage>
</organism>
<dbReference type="InterPro" id="IPR006141">
    <property type="entry name" value="Intein_N"/>
</dbReference>
<evidence type="ECO:0000256" key="6">
    <source>
        <dbReference type="SAM" id="Phobius"/>
    </source>
</evidence>
<dbReference type="PROSITE" id="PS50817">
    <property type="entry name" value="INTEIN_N_TER"/>
    <property type="match status" value="1"/>
</dbReference>
<dbReference type="GO" id="GO:0016787">
    <property type="term" value="F:hydrolase activity"/>
    <property type="evidence" value="ECO:0007669"/>
    <property type="project" value="UniProtKB-KW"/>
</dbReference>
<dbReference type="SUPFAM" id="SSF55608">
    <property type="entry name" value="Homing endonucleases"/>
    <property type="match status" value="1"/>
</dbReference>
<evidence type="ECO:0000259" key="8">
    <source>
        <dbReference type="PROSITE" id="PS50901"/>
    </source>
</evidence>
<feature type="domain" description="DOD-type homing endonuclease" evidence="7">
    <location>
        <begin position="543"/>
        <end position="678"/>
    </location>
</feature>
<dbReference type="Gene3D" id="3.10.28.10">
    <property type="entry name" value="Homing endonucleases"/>
    <property type="match status" value="1"/>
</dbReference>
<dbReference type="AlphaFoldDB" id="A0A1R4FJ10"/>
<dbReference type="GO" id="GO:0004519">
    <property type="term" value="F:endonuclease activity"/>
    <property type="evidence" value="ECO:0007669"/>
    <property type="project" value="InterPro"/>
</dbReference>
<evidence type="ECO:0000256" key="5">
    <source>
        <dbReference type="PROSITE-ProRule" id="PRU00289"/>
    </source>
</evidence>
<dbReference type="InterPro" id="IPR002543">
    <property type="entry name" value="FtsK_dom"/>
</dbReference>
<evidence type="ECO:0000256" key="3">
    <source>
        <dbReference type="ARBA" id="ARBA00022840"/>
    </source>
</evidence>
<reference evidence="9 10" key="1">
    <citation type="submission" date="2017-02" db="EMBL/GenBank/DDBJ databases">
        <authorList>
            <person name="Peterson S.W."/>
        </authorList>
    </citation>
    <scope>NUCLEOTIDE SEQUENCE [LARGE SCALE GENOMIC DNA]</scope>
    <source>
        <strain evidence="9 10">LMG 22410</strain>
    </source>
</reference>
<evidence type="ECO:0000313" key="10">
    <source>
        <dbReference type="Proteomes" id="UP000195787"/>
    </source>
</evidence>
<dbReference type="InterPro" id="IPR004042">
    <property type="entry name" value="Intein_endonuc_central"/>
</dbReference>
<dbReference type="InterPro" id="IPR027417">
    <property type="entry name" value="P-loop_NTPase"/>
</dbReference>
<dbReference type="PROSITE" id="PS50819">
    <property type="entry name" value="INTEIN_ENDONUCLEASE"/>
    <property type="match status" value="1"/>
</dbReference>
<keyword evidence="3 5" id="KW-0067">ATP-binding</keyword>
<dbReference type="GeneID" id="303172499"/>
<dbReference type="SUPFAM" id="SSF51294">
    <property type="entry name" value="Hedgehog/intein (Hint) domain"/>
    <property type="match status" value="1"/>
</dbReference>
<dbReference type="InterPro" id="IPR006142">
    <property type="entry name" value="INTEIN"/>
</dbReference>
<keyword evidence="6" id="KW-1133">Transmembrane helix</keyword>
<dbReference type="RefSeq" id="WP_086991389.1">
    <property type="nucleotide sequence ID" value="NZ_FUHU01000025.1"/>
</dbReference>
<dbReference type="PRINTS" id="PR00379">
    <property type="entry name" value="INTEIN"/>
</dbReference>
<dbReference type="EC" id="3.6.4.12" evidence="9"/>
<keyword evidence="6" id="KW-0812">Transmembrane</keyword>
<keyword evidence="6" id="KW-0472">Membrane</keyword>
<name>A0A1R4FJ10_9MICO</name>
<sequence length="1158" mass="128974">MTKRSDTEAEQVLLDRLPPRRRSWVLSCFLVVAVAAIMWALLKLTGQEALSWVLVVVTVAMVAGAMVFGLRADRRAEILDAFIESTWRRLGWKAPHRSMVKHTSWTGGWVGFPSKLQLRYASSIDDADPGFSAMVLENAERRFGQTYRVVPRSASLWRPKRAGHLMLAQRDQEDSTRDEWEDKTERFVHQLLGASAKVATTMKDGTPATIEVEHSMGAKVAPSGYRQRLERTIFAMVPGRWRAHWDLSAERVRFELRPDLPSMVPHEPQPLPDAVDTYGRYRNFTVAVGVDEDGRHVYWEPIINAHGLVTGGTGKGKALALSTNIPTPTGSARMGDLRVGSKVLGRDGRPCTVTAVFDVASPTLYRVTLSDGQQVIADGNHQWVVSRFHHRRIPANEKRKRSIATATAREEHSQWLLAIASQYEPDEFSTWAQLGSLVLPLGAWKDETALRSALKMVDIVGRKMPAHGGFQVVPTGAALRGLAARLQQMNENVRTLEIGEEVLSTEEMLAVGIRGQGGRAEFSIKTPTAWQLPEAELRIDPYVLGVWLGDGTCRKSIVTTSESDLPSLLQEFEGGGFVEHSRAAPTAPTTIEMGFVEASTGQSLHACLKQAGLQADGAKLDKRVPPEYLRSSREQRLAVLQGLMDADGGITEAGQCELTLCKSDLAADALELIRSLGIKATVKISPAQLTEADPDRPGEKRRRVTGNRHRIKFTTDIPVFRLARKSVRLPSSLRPTQTMLYIKDIEQLAREDAAYEPARCITVNSDDSTYLVEGSIPTHNTALLHTLTTALCRADFRVWILDGKRIEFLGFRDWPNVELVASRIEHQVRMLLAAHDEMERRYALIEEGKARLSDFEPLFVIIDEYATFKENATQWYSEVREKSDPTKPAVFARMANIARLGRKAAIHMVVGLQRPDVEFLGGEMRDNFGWRFSLGRLSPQGANMMWESYVIGVTLPTKTRGRGITLDARGEPVEALALYTPDPGEPLSDSQQEQIDALHPAKVTWPRKTFADPDPNLDDDDGESVPVYSDYAQLRLVSFETVQAQRSVQMVEEEAELIVSRAAAENQDEATAEVDDEDLFAEYGPVDEQRPSELQPGQLVLVDPDLDMWGVVSHEPEPDMTDSELLLIEYLDFETGEEGGISVALSERVQYRVPKEES</sequence>
<keyword evidence="9" id="KW-0378">Hydrolase</keyword>
<keyword evidence="10" id="KW-1185">Reference proteome</keyword>
<feature type="transmembrane region" description="Helical" evidence="6">
    <location>
        <begin position="24"/>
        <end position="42"/>
    </location>
</feature>
<dbReference type="OrthoDB" id="5083868at2"/>
<gene>
    <name evidence="9" type="ORF">CZ674_04680</name>
</gene>
<evidence type="ECO:0000256" key="2">
    <source>
        <dbReference type="ARBA" id="ARBA00022813"/>
    </source>
</evidence>
<dbReference type="InterPro" id="IPR027434">
    <property type="entry name" value="Homing_endonucl"/>
</dbReference>
<keyword evidence="1 5" id="KW-0547">Nucleotide-binding</keyword>
<dbReference type="SUPFAM" id="SSF52540">
    <property type="entry name" value="P-loop containing nucleoside triphosphate hydrolases"/>
    <property type="match status" value="1"/>
</dbReference>
<dbReference type="GO" id="GO:0003678">
    <property type="term" value="F:DNA helicase activity"/>
    <property type="evidence" value="ECO:0007669"/>
    <property type="project" value="UniProtKB-EC"/>
</dbReference>
<dbReference type="InterPro" id="IPR036844">
    <property type="entry name" value="Hint_dom_sf"/>
</dbReference>
<dbReference type="PROSITE" id="PS50901">
    <property type="entry name" value="FTSK"/>
    <property type="match status" value="1"/>
</dbReference>
<dbReference type="GO" id="GO:0005524">
    <property type="term" value="F:ATP binding"/>
    <property type="evidence" value="ECO:0007669"/>
    <property type="project" value="UniProtKB-UniRule"/>
</dbReference>
<dbReference type="PANTHER" id="PTHR22683">
    <property type="entry name" value="SPORULATION PROTEIN RELATED"/>
    <property type="match status" value="1"/>
</dbReference>
<dbReference type="EMBL" id="FUHU01000025">
    <property type="protein sequence ID" value="SJM55752.1"/>
    <property type="molecule type" value="Genomic_DNA"/>
</dbReference>
<keyword evidence="9" id="KW-0347">Helicase</keyword>
<dbReference type="GO" id="GO:0016539">
    <property type="term" value="P:intein-mediated protein splicing"/>
    <property type="evidence" value="ECO:0007669"/>
    <property type="project" value="InterPro"/>
</dbReference>
<protein>
    <submittedName>
        <fullName evidence="9">Replicative DNA helicase (DnaB) @ intein-containing</fullName>
        <ecNumber evidence="9">3.6.4.12</ecNumber>
    </submittedName>
</protein>
<feature type="domain" description="FtsK" evidence="8">
    <location>
        <begin position="755"/>
        <end position="943"/>
    </location>
</feature>
<dbReference type="Gene3D" id="3.40.50.300">
    <property type="entry name" value="P-loop containing nucleotide triphosphate hydrolases"/>
    <property type="match status" value="1"/>
</dbReference>
<keyword evidence="2" id="KW-0068">Autocatalytic cleavage</keyword>
<keyword evidence="4" id="KW-0651">Protein splicing</keyword>
<accession>A0A1R4FJ10</accession>
<evidence type="ECO:0000313" key="9">
    <source>
        <dbReference type="EMBL" id="SJM55752.1"/>
    </source>
</evidence>
<dbReference type="GO" id="GO:0003677">
    <property type="term" value="F:DNA binding"/>
    <property type="evidence" value="ECO:0007669"/>
    <property type="project" value="InterPro"/>
</dbReference>
<feature type="binding site" evidence="5">
    <location>
        <begin position="774"/>
        <end position="781"/>
    </location>
    <ligand>
        <name>ATP</name>
        <dbReference type="ChEBI" id="CHEBI:30616"/>
    </ligand>
</feature>
<evidence type="ECO:0000259" key="7">
    <source>
        <dbReference type="PROSITE" id="PS50819"/>
    </source>
</evidence>
<evidence type="ECO:0000256" key="4">
    <source>
        <dbReference type="ARBA" id="ARBA00023000"/>
    </source>
</evidence>
<dbReference type="PANTHER" id="PTHR22683:SF47">
    <property type="entry name" value="FTSK DOMAIN-CONTAINING PROTEIN YDCQ"/>
    <property type="match status" value="1"/>
</dbReference>
<dbReference type="Proteomes" id="UP000195787">
    <property type="component" value="Unassembled WGS sequence"/>
</dbReference>